<sequence>MYKYVKHEGCINFPYLPHFTDGITPPAQPVLSE</sequence>
<dbReference type="Proteomes" id="UP000307092">
    <property type="component" value="Unassembled WGS sequence"/>
</dbReference>
<gene>
    <name evidence="1" type="ORF">E8M63_07365</name>
</gene>
<evidence type="ECO:0000313" key="2">
    <source>
        <dbReference type="Proteomes" id="UP000307092"/>
    </source>
</evidence>
<dbReference type="EMBL" id="SUQX01000012">
    <property type="protein sequence ID" value="TJX05452.1"/>
    <property type="molecule type" value="Genomic_DNA"/>
</dbReference>
<comment type="caution">
    <text evidence="1">The sequence shown here is derived from an EMBL/GenBank/DDBJ whole genome shotgun (WGS) entry which is preliminary data.</text>
</comment>
<proteinExistence type="predicted"/>
<evidence type="ECO:0000313" key="1">
    <source>
        <dbReference type="EMBL" id="TJX05452.1"/>
    </source>
</evidence>
<dbReference type="AlphaFoldDB" id="A0AAX2TRY9"/>
<organism evidence="1 2">
    <name type="scientific">Neisseria gonorrhoeae</name>
    <dbReference type="NCBI Taxonomy" id="485"/>
    <lineage>
        <taxon>Bacteria</taxon>
        <taxon>Pseudomonadati</taxon>
        <taxon>Pseudomonadota</taxon>
        <taxon>Betaproteobacteria</taxon>
        <taxon>Neisseriales</taxon>
        <taxon>Neisseriaceae</taxon>
        <taxon>Neisseria</taxon>
    </lineage>
</organism>
<reference evidence="1 2" key="1">
    <citation type="submission" date="2019-04" db="EMBL/GenBank/DDBJ databases">
        <title>The CDC panel for molecular diagnostics of ciprofloxacin resistance and its use for research and clinical development.</title>
        <authorList>
            <person name="Liu H."/>
            <person name="Tang K."/>
            <person name="Pham C."/>
            <person name="Schmerer M."/>
        </authorList>
    </citation>
    <scope>NUCLEOTIDE SEQUENCE [LARGE SCALE GENOMIC DNA]</scope>
    <source>
        <strain evidence="1 2">LRRBGS_0742</strain>
    </source>
</reference>
<accession>A0AAX2TRY9</accession>
<name>A0AAX2TRY9_NEIGO</name>
<protein>
    <submittedName>
        <fullName evidence="1">Uncharacterized protein</fullName>
    </submittedName>
</protein>